<keyword evidence="3" id="KW-1185">Reference proteome</keyword>
<evidence type="ECO:0000313" key="2">
    <source>
        <dbReference type="EMBL" id="QVT81470.1"/>
    </source>
</evidence>
<evidence type="ECO:0000313" key="3">
    <source>
        <dbReference type="Proteomes" id="UP000679307"/>
    </source>
</evidence>
<name>A0ABX8ENR0_9ACTN</name>
<reference evidence="2 3" key="1">
    <citation type="submission" date="2021-05" db="EMBL/GenBank/DDBJ databases">
        <title>Complete genome of Nocardioides aquaticus KCTC 9944T isolated from meromictic and hypersaline Ekho Lake, Antarctica.</title>
        <authorList>
            <person name="Hwang K."/>
            <person name="Kim K.M."/>
            <person name="Choe H."/>
        </authorList>
    </citation>
    <scope>NUCLEOTIDE SEQUENCE [LARGE SCALE GENOMIC DNA]</scope>
    <source>
        <strain evidence="2 3">KCTC 9944</strain>
    </source>
</reference>
<organism evidence="2 3">
    <name type="scientific">Nocardioides aquaticus</name>
    <dbReference type="NCBI Taxonomy" id="160826"/>
    <lineage>
        <taxon>Bacteria</taxon>
        <taxon>Bacillati</taxon>
        <taxon>Actinomycetota</taxon>
        <taxon>Actinomycetes</taxon>
        <taxon>Propionibacteriales</taxon>
        <taxon>Nocardioidaceae</taxon>
        <taxon>Nocardioides</taxon>
    </lineage>
</organism>
<sequence length="273" mass="28788">MADPDEGVTPDGLIRTGVSRDRVPAAFEPLLADAVGLVGTVPDASLLLYGSVATGTTDPARSDVDLLSIGLSTERAEVLGQRLGARYADRCRSVDVVPVEAGTFAGEGDEAYGWRVLLRHYCLPLVGPTPDEVVADLAPGYAADARAARGFNGDLAQHLERWRAEVDDPTTSTGLLAVKVARKTLLALTGLVSVHDGTWTTDRAKAAGRWSGVEPAYAAELARLLGWSASARRPTGRRPEQRDLVRALEDDGVVGMVASRFGVLVGMWGATGS</sequence>
<proteinExistence type="predicted"/>
<dbReference type="EMBL" id="CP075371">
    <property type="protein sequence ID" value="QVT81470.1"/>
    <property type="molecule type" value="Genomic_DNA"/>
</dbReference>
<gene>
    <name evidence="2" type="ORF">ENKNEFLB_03880</name>
</gene>
<dbReference type="RefSeq" id="WP_214056842.1">
    <property type="nucleotide sequence ID" value="NZ_CP075371.1"/>
</dbReference>
<dbReference type="InterPro" id="IPR002934">
    <property type="entry name" value="Polymerase_NTP_transf_dom"/>
</dbReference>
<protein>
    <recommendedName>
        <fullName evidence="1">Polymerase nucleotidyl transferase domain-containing protein</fullName>
    </recommendedName>
</protein>
<evidence type="ECO:0000259" key="1">
    <source>
        <dbReference type="Pfam" id="PF01909"/>
    </source>
</evidence>
<dbReference type="InterPro" id="IPR043519">
    <property type="entry name" value="NT_sf"/>
</dbReference>
<feature type="domain" description="Polymerase nucleotidyl transferase" evidence="1">
    <location>
        <begin position="42"/>
        <end position="70"/>
    </location>
</feature>
<dbReference type="Pfam" id="PF01909">
    <property type="entry name" value="NTP_transf_2"/>
    <property type="match status" value="1"/>
</dbReference>
<dbReference type="SUPFAM" id="SSF81301">
    <property type="entry name" value="Nucleotidyltransferase"/>
    <property type="match status" value="1"/>
</dbReference>
<accession>A0ABX8ENR0</accession>
<dbReference type="Proteomes" id="UP000679307">
    <property type="component" value="Chromosome"/>
</dbReference>